<keyword evidence="3" id="KW-1185">Reference proteome</keyword>
<keyword evidence="1" id="KW-0812">Transmembrane</keyword>
<evidence type="ECO:0000256" key="1">
    <source>
        <dbReference type="SAM" id="Phobius"/>
    </source>
</evidence>
<feature type="transmembrane region" description="Helical" evidence="1">
    <location>
        <begin position="109"/>
        <end position="130"/>
    </location>
</feature>
<reference evidence="2" key="1">
    <citation type="submission" date="2023-05" db="EMBL/GenBank/DDBJ databases">
        <title>Nepenthes gracilis genome sequencing.</title>
        <authorList>
            <person name="Fukushima K."/>
        </authorList>
    </citation>
    <scope>NUCLEOTIDE SEQUENCE</scope>
    <source>
        <strain evidence="2">SING2019-196</strain>
    </source>
</reference>
<feature type="transmembrane region" description="Helical" evidence="1">
    <location>
        <begin position="32"/>
        <end position="51"/>
    </location>
</feature>
<organism evidence="2 3">
    <name type="scientific">Nepenthes gracilis</name>
    <name type="common">Slender pitcher plant</name>
    <dbReference type="NCBI Taxonomy" id="150966"/>
    <lineage>
        <taxon>Eukaryota</taxon>
        <taxon>Viridiplantae</taxon>
        <taxon>Streptophyta</taxon>
        <taxon>Embryophyta</taxon>
        <taxon>Tracheophyta</taxon>
        <taxon>Spermatophyta</taxon>
        <taxon>Magnoliopsida</taxon>
        <taxon>eudicotyledons</taxon>
        <taxon>Gunneridae</taxon>
        <taxon>Pentapetalae</taxon>
        <taxon>Caryophyllales</taxon>
        <taxon>Nepenthaceae</taxon>
        <taxon>Nepenthes</taxon>
    </lineage>
</organism>
<evidence type="ECO:0000313" key="3">
    <source>
        <dbReference type="Proteomes" id="UP001279734"/>
    </source>
</evidence>
<sequence>MDWIHSRRGPGLKHSQTGGALSALSMLPPPPLHLIAIFSIVIFLLSFSHHADYKAELQRNTNFLFFLLPFILIFLVGYLLIVTGGLYYFQSSRARHEPLHQSTAAAAAVAASFPWGVAALVVLLLALLYYQSSFHSKWFGH</sequence>
<dbReference type="PANTHER" id="PTHR33306:SF40">
    <property type="entry name" value="EXPRESSED PROTEIN"/>
    <property type="match status" value="1"/>
</dbReference>
<feature type="transmembrane region" description="Helical" evidence="1">
    <location>
        <begin position="63"/>
        <end position="89"/>
    </location>
</feature>
<dbReference type="Proteomes" id="UP001279734">
    <property type="component" value="Unassembled WGS sequence"/>
</dbReference>
<accession>A0AAD3S277</accession>
<protein>
    <recommendedName>
        <fullName evidence="4">Transmembrane protein</fullName>
    </recommendedName>
</protein>
<dbReference type="AlphaFoldDB" id="A0AAD3S277"/>
<dbReference type="EMBL" id="BSYO01000004">
    <property type="protein sequence ID" value="GMH02989.1"/>
    <property type="molecule type" value="Genomic_DNA"/>
</dbReference>
<evidence type="ECO:0008006" key="4">
    <source>
        <dbReference type="Google" id="ProtNLM"/>
    </source>
</evidence>
<keyword evidence="1" id="KW-1133">Transmembrane helix</keyword>
<dbReference type="PANTHER" id="PTHR33306">
    <property type="entry name" value="EXPRESSED PROTEIN-RELATED-RELATED"/>
    <property type="match status" value="1"/>
</dbReference>
<gene>
    <name evidence="2" type="ORF">Nepgr_004828</name>
</gene>
<comment type="caution">
    <text evidence="2">The sequence shown here is derived from an EMBL/GenBank/DDBJ whole genome shotgun (WGS) entry which is preliminary data.</text>
</comment>
<proteinExistence type="predicted"/>
<evidence type="ECO:0000313" key="2">
    <source>
        <dbReference type="EMBL" id="GMH02989.1"/>
    </source>
</evidence>
<keyword evidence="1" id="KW-0472">Membrane</keyword>
<name>A0AAD3S277_NEPGR</name>